<evidence type="ECO:0000256" key="2">
    <source>
        <dbReference type="SAM" id="MobiDB-lite"/>
    </source>
</evidence>
<evidence type="ECO:0000256" key="1">
    <source>
        <dbReference type="RuleBase" id="RU000487"/>
    </source>
</evidence>
<reference evidence="3 4" key="1">
    <citation type="journal article" date="2024" name="BMC Genomics">
        <title>Genome assembly of redclaw crayfish (Cherax quadricarinatus) provides insights into its immune adaptation and hypoxia tolerance.</title>
        <authorList>
            <person name="Liu Z."/>
            <person name="Zheng J."/>
            <person name="Li H."/>
            <person name="Fang K."/>
            <person name="Wang S."/>
            <person name="He J."/>
            <person name="Zhou D."/>
            <person name="Weng S."/>
            <person name="Chi M."/>
            <person name="Gu Z."/>
            <person name="He J."/>
            <person name="Li F."/>
            <person name="Wang M."/>
        </authorList>
    </citation>
    <scope>NUCLEOTIDE SEQUENCE [LARGE SCALE GENOMIC DNA]</scope>
    <source>
        <strain evidence="3">ZL_2023a</strain>
    </source>
</reference>
<accession>A0AAW0XKU2</accession>
<keyword evidence="4" id="KW-1185">Reference proteome</keyword>
<evidence type="ECO:0008006" key="5">
    <source>
        <dbReference type="Google" id="ProtNLM"/>
    </source>
</evidence>
<evidence type="ECO:0000313" key="3">
    <source>
        <dbReference type="EMBL" id="KAK8743600.1"/>
    </source>
</evidence>
<organism evidence="3 4">
    <name type="scientific">Cherax quadricarinatus</name>
    <name type="common">Australian red claw crayfish</name>
    <dbReference type="NCBI Taxonomy" id="27406"/>
    <lineage>
        <taxon>Eukaryota</taxon>
        <taxon>Metazoa</taxon>
        <taxon>Ecdysozoa</taxon>
        <taxon>Arthropoda</taxon>
        <taxon>Crustacea</taxon>
        <taxon>Multicrustacea</taxon>
        <taxon>Malacostraca</taxon>
        <taxon>Eumalacostraca</taxon>
        <taxon>Eucarida</taxon>
        <taxon>Decapoda</taxon>
        <taxon>Pleocyemata</taxon>
        <taxon>Astacidea</taxon>
        <taxon>Parastacoidea</taxon>
        <taxon>Parastacidae</taxon>
        <taxon>Cherax</taxon>
    </lineage>
</organism>
<dbReference type="EMBL" id="JARKIK010000024">
    <property type="protein sequence ID" value="KAK8743600.1"/>
    <property type="molecule type" value="Genomic_DNA"/>
</dbReference>
<protein>
    <recommendedName>
        <fullName evidence="5">Actin-related protein 10</fullName>
    </recommendedName>
</protein>
<dbReference type="Pfam" id="PF00022">
    <property type="entry name" value="Actin"/>
    <property type="match status" value="1"/>
</dbReference>
<dbReference type="InterPro" id="IPR043129">
    <property type="entry name" value="ATPase_NBD"/>
</dbReference>
<dbReference type="Gene3D" id="3.90.640.10">
    <property type="entry name" value="Actin, Chain A, domain 4"/>
    <property type="match status" value="1"/>
</dbReference>
<sequence>MPLYEGLGGIGLINEKNITVVFDFGAAYTKAGFAGETGPRVIAKSEVICRETGKTVPVFQAKDDEELRHHLVDFIHKLYFRHLLVNPKDRRVVVVENLLGPSSVRNILAKVLFRHYEVLSVLFVPSHLVSLMTLGVTTGLVVDMGYQETTVVPVYENVPILYTWQALPLGGKAIHSSLNELLLDRALILGEDGKEQRLSAVKQKLSDKVLEDIKVRTCFVTTLERSGRVQSNKYDRSVEPPPPAPSVQYPMSGSSILTIPGTVREMATEVLFEMDEDLLTLPSMILNALRQCPIDTRQALAGNLVFIGGTASVKGMKHRILSEVQALVSSPPFMDLLKLNSFKVHQPPAKDNYVAWLGGAILGGTEAVVLRSLPRDQYILNDTVPDWCNLAYNSKDESDEKSV</sequence>
<dbReference type="AlphaFoldDB" id="A0AAW0XKU2"/>
<evidence type="ECO:0000313" key="4">
    <source>
        <dbReference type="Proteomes" id="UP001445076"/>
    </source>
</evidence>
<dbReference type="PANTHER" id="PTHR11937">
    <property type="entry name" value="ACTIN"/>
    <property type="match status" value="1"/>
</dbReference>
<proteinExistence type="inferred from homology"/>
<comment type="caution">
    <text evidence="3">The sequence shown here is derived from an EMBL/GenBank/DDBJ whole genome shotgun (WGS) entry which is preliminary data.</text>
</comment>
<name>A0AAW0XKU2_CHEQU</name>
<gene>
    <name evidence="3" type="ORF">OTU49_001153</name>
</gene>
<dbReference type="Gene3D" id="3.30.420.40">
    <property type="match status" value="2"/>
</dbReference>
<dbReference type="CDD" id="cd10207">
    <property type="entry name" value="ASKHA_NBD_Arp10"/>
    <property type="match status" value="1"/>
</dbReference>
<dbReference type="Proteomes" id="UP001445076">
    <property type="component" value="Unassembled WGS sequence"/>
</dbReference>
<dbReference type="SUPFAM" id="SSF53067">
    <property type="entry name" value="Actin-like ATPase domain"/>
    <property type="match status" value="2"/>
</dbReference>
<dbReference type="SMART" id="SM00268">
    <property type="entry name" value="ACTIN"/>
    <property type="match status" value="1"/>
</dbReference>
<comment type="similarity">
    <text evidence="1">Belongs to the actin family.</text>
</comment>
<feature type="region of interest" description="Disordered" evidence="2">
    <location>
        <begin position="230"/>
        <end position="251"/>
    </location>
</feature>
<dbReference type="InterPro" id="IPR004000">
    <property type="entry name" value="Actin"/>
</dbReference>